<gene>
    <name evidence="6" type="ORF">C6P46_000825</name>
</gene>
<dbReference type="InterPro" id="IPR022803">
    <property type="entry name" value="Ribosomal_uL5_dom_sf"/>
</dbReference>
<dbReference type="GO" id="GO:1990904">
    <property type="term" value="C:ribonucleoprotein complex"/>
    <property type="evidence" value="ECO:0007669"/>
    <property type="project" value="UniProtKB-KW"/>
</dbReference>
<dbReference type="OrthoDB" id="539541at2759"/>
<dbReference type="GO" id="GO:0006412">
    <property type="term" value="P:translation"/>
    <property type="evidence" value="ECO:0007669"/>
    <property type="project" value="InterPro"/>
</dbReference>
<sequence>MKPSQSVASAARSALAAARRPAPSSTTAAASALPHRTASTSAAKGKQAAQEGPTGAVDLPANLSYGQTARSRLGDHYDSTVSHDLLYLLYSHATHTEAAQRPNPLERTPIWSPENPYAHGRSAPPRPKGNRYIVPNPTYVSPESVPRLESIVVESMYKHAVGAKSNLLPLIMAFQAITGEPPQVKTPGPYGPGSGEGIQVTQSTKKSASFKIRAGMPSGVKVELKGEPMYAFLETVIDFVLPRLKTFSGIPLPPASHPRQSPSSTSGVVSFGLPPEAMGLFPQIEVNLDQYPRAFGMNIFCVTNAKGRGAQDQARALLSGVGLPFVKR</sequence>
<organism evidence="6 7">
    <name type="scientific">Rhodotorula mucilaginosa</name>
    <name type="common">Yeast</name>
    <name type="synonym">Rhodotorula rubra</name>
    <dbReference type="NCBI Taxonomy" id="5537"/>
    <lineage>
        <taxon>Eukaryota</taxon>
        <taxon>Fungi</taxon>
        <taxon>Dikarya</taxon>
        <taxon>Basidiomycota</taxon>
        <taxon>Pucciniomycotina</taxon>
        <taxon>Microbotryomycetes</taxon>
        <taxon>Sporidiobolales</taxon>
        <taxon>Sporidiobolaceae</taxon>
        <taxon>Rhodotorula</taxon>
    </lineage>
</organism>
<feature type="region of interest" description="Disordered" evidence="4">
    <location>
        <begin position="97"/>
        <end position="130"/>
    </location>
</feature>
<feature type="domain" description="Large ribosomal subunit protein uL5 C-terminal" evidence="5">
    <location>
        <begin position="217"/>
        <end position="325"/>
    </location>
</feature>
<evidence type="ECO:0000259" key="5">
    <source>
        <dbReference type="Pfam" id="PF00673"/>
    </source>
</evidence>
<dbReference type="PANTHER" id="PTHR11994">
    <property type="entry name" value="60S RIBOSOMAL PROTEIN L11-RELATED"/>
    <property type="match status" value="1"/>
</dbReference>
<comment type="caution">
    <text evidence="6">The sequence shown here is derived from an EMBL/GenBank/DDBJ whole genome shotgun (WGS) entry which is preliminary data.</text>
</comment>
<dbReference type="Gene3D" id="3.30.1440.10">
    <property type="match status" value="1"/>
</dbReference>
<dbReference type="InterPro" id="IPR031309">
    <property type="entry name" value="Ribosomal_uL5_C"/>
</dbReference>
<name>A0A9P6VUT1_RHOMI</name>
<keyword evidence="3" id="KW-0687">Ribonucleoprotein</keyword>
<protein>
    <recommendedName>
        <fullName evidence="5">Large ribosomal subunit protein uL5 C-terminal domain-containing protein</fullName>
    </recommendedName>
</protein>
<evidence type="ECO:0000256" key="4">
    <source>
        <dbReference type="SAM" id="MobiDB-lite"/>
    </source>
</evidence>
<comment type="similarity">
    <text evidence="1">Belongs to the universal ribosomal protein uL5 family.</text>
</comment>
<proteinExistence type="inferred from homology"/>
<evidence type="ECO:0000313" key="6">
    <source>
        <dbReference type="EMBL" id="KAG0655601.1"/>
    </source>
</evidence>
<evidence type="ECO:0000256" key="3">
    <source>
        <dbReference type="ARBA" id="ARBA00023274"/>
    </source>
</evidence>
<dbReference type="GO" id="GO:0003735">
    <property type="term" value="F:structural constituent of ribosome"/>
    <property type="evidence" value="ECO:0007669"/>
    <property type="project" value="InterPro"/>
</dbReference>
<evidence type="ECO:0000256" key="2">
    <source>
        <dbReference type="ARBA" id="ARBA00022980"/>
    </source>
</evidence>
<dbReference type="InterPro" id="IPR002132">
    <property type="entry name" value="Ribosomal_uL5"/>
</dbReference>
<keyword evidence="2" id="KW-0689">Ribosomal protein</keyword>
<feature type="compositionally biased region" description="Low complexity" evidence="4">
    <location>
        <begin position="8"/>
        <end position="34"/>
    </location>
</feature>
<dbReference type="EMBL" id="PUHQ01000116">
    <property type="protein sequence ID" value="KAG0655601.1"/>
    <property type="molecule type" value="Genomic_DNA"/>
</dbReference>
<dbReference type="Proteomes" id="UP000777482">
    <property type="component" value="Unassembled WGS sequence"/>
</dbReference>
<evidence type="ECO:0000256" key="1">
    <source>
        <dbReference type="ARBA" id="ARBA00008553"/>
    </source>
</evidence>
<dbReference type="AlphaFoldDB" id="A0A9P6VUT1"/>
<dbReference type="Pfam" id="PF00673">
    <property type="entry name" value="Ribosomal_L5_C"/>
    <property type="match status" value="1"/>
</dbReference>
<feature type="region of interest" description="Disordered" evidence="4">
    <location>
        <begin position="1"/>
        <end position="61"/>
    </location>
</feature>
<evidence type="ECO:0000313" key="7">
    <source>
        <dbReference type="Proteomes" id="UP000777482"/>
    </source>
</evidence>
<reference evidence="6 7" key="1">
    <citation type="submission" date="2020-11" db="EMBL/GenBank/DDBJ databases">
        <title>Kefir isolates.</title>
        <authorList>
            <person name="Marcisauskas S."/>
            <person name="Kim Y."/>
            <person name="Blasche S."/>
        </authorList>
    </citation>
    <scope>NUCLEOTIDE SEQUENCE [LARGE SCALE GENOMIC DNA]</scope>
    <source>
        <strain evidence="6 7">KR</strain>
    </source>
</reference>
<accession>A0A9P6VUT1</accession>
<dbReference type="GO" id="GO:0005840">
    <property type="term" value="C:ribosome"/>
    <property type="evidence" value="ECO:0007669"/>
    <property type="project" value="UniProtKB-KW"/>
</dbReference>
<keyword evidence="7" id="KW-1185">Reference proteome</keyword>
<dbReference type="SUPFAM" id="SSF55282">
    <property type="entry name" value="RL5-like"/>
    <property type="match status" value="1"/>
</dbReference>